<proteinExistence type="inferred from homology"/>
<feature type="region of interest" description="Disordered" evidence="9">
    <location>
        <begin position="473"/>
        <end position="495"/>
    </location>
</feature>
<name>A0A849ICW8_9HYPH</name>
<dbReference type="InterPro" id="IPR051161">
    <property type="entry name" value="Mannose-6P_isomerase_type2"/>
</dbReference>
<dbReference type="InterPro" id="IPR005835">
    <property type="entry name" value="NTP_transferase_dom"/>
</dbReference>
<feature type="domain" description="Mannose-6-phosphate isomerase type II C-terminal" evidence="11">
    <location>
        <begin position="350"/>
        <end position="465"/>
    </location>
</feature>
<dbReference type="FunFam" id="3.90.550.10:FF:000046">
    <property type="entry name" value="Mannose-1-phosphate guanylyltransferase (GDP)"/>
    <property type="match status" value="1"/>
</dbReference>
<dbReference type="SUPFAM" id="SSF53448">
    <property type="entry name" value="Nucleotide-diphospho-sugar transferases"/>
    <property type="match status" value="1"/>
</dbReference>
<dbReference type="CDD" id="cd02213">
    <property type="entry name" value="cupin_PMI_typeII_C"/>
    <property type="match status" value="1"/>
</dbReference>
<dbReference type="GO" id="GO:0016853">
    <property type="term" value="F:isomerase activity"/>
    <property type="evidence" value="ECO:0007669"/>
    <property type="project" value="UniProtKB-KW"/>
</dbReference>
<dbReference type="GO" id="GO:0000271">
    <property type="term" value="P:polysaccharide biosynthetic process"/>
    <property type="evidence" value="ECO:0007669"/>
    <property type="project" value="InterPro"/>
</dbReference>
<evidence type="ECO:0000256" key="5">
    <source>
        <dbReference type="ARBA" id="ARBA00022741"/>
    </source>
</evidence>
<dbReference type="RefSeq" id="WP_171219510.1">
    <property type="nucleotide sequence ID" value="NZ_JABEPP010000004.1"/>
</dbReference>
<dbReference type="InterPro" id="IPR001538">
    <property type="entry name" value="Man6P_isomerase-2_C"/>
</dbReference>
<dbReference type="InterPro" id="IPR011051">
    <property type="entry name" value="RmlC_Cupin_sf"/>
</dbReference>
<evidence type="ECO:0000256" key="8">
    <source>
        <dbReference type="RuleBase" id="RU004190"/>
    </source>
</evidence>
<keyword evidence="5" id="KW-0547">Nucleotide-binding</keyword>
<dbReference type="InterPro" id="IPR014710">
    <property type="entry name" value="RmlC-like_jellyroll"/>
</dbReference>
<dbReference type="PANTHER" id="PTHR46390:SF1">
    <property type="entry name" value="MANNOSE-1-PHOSPHATE GUANYLYLTRANSFERASE"/>
    <property type="match status" value="1"/>
</dbReference>
<keyword evidence="3 13" id="KW-0808">Transferase</keyword>
<dbReference type="InterPro" id="IPR054566">
    <property type="entry name" value="ManC/GMP-like_b-helix"/>
</dbReference>
<dbReference type="Gene3D" id="2.60.120.10">
    <property type="entry name" value="Jelly Rolls"/>
    <property type="match status" value="1"/>
</dbReference>
<evidence type="ECO:0000256" key="7">
    <source>
        <dbReference type="ARBA" id="ARBA00047343"/>
    </source>
</evidence>
<organism evidence="13 14">
    <name type="scientific">Enterovirga aerilata</name>
    <dbReference type="NCBI Taxonomy" id="2730920"/>
    <lineage>
        <taxon>Bacteria</taxon>
        <taxon>Pseudomonadati</taxon>
        <taxon>Pseudomonadota</taxon>
        <taxon>Alphaproteobacteria</taxon>
        <taxon>Hyphomicrobiales</taxon>
        <taxon>Methylobacteriaceae</taxon>
        <taxon>Enterovirga</taxon>
    </lineage>
</organism>
<dbReference type="AlphaFoldDB" id="A0A849ICW8"/>
<evidence type="ECO:0000259" key="10">
    <source>
        <dbReference type="Pfam" id="PF00483"/>
    </source>
</evidence>
<dbReference type="Pfam" id="PF01050">
    <property type="entry name" value="MannoseP_isomer"/>
    <property type="match status" value="1"/>
</dbReference>
<dbReference type="GO" id="GO:0004475">
    <property type="term" value="F:mannose-1-phosphate guanylyltransferase (GTP) activity"/>
    <property type="evidence" value="ECO:0007669"/>
    <property type="project" value="UniProtKB-EC"/>
</dbReference>
<feature type="domain" description="MannoseP isomerase/GMP-like beta-helix" evidence="12">
    <location>
        <begin position="299"/>
        <end position="345"/>
    </location>
</feature>
<dbReference type="GO" id="GO:0009298">
    <property type="term" value="P:GDP-mannose biosynthetic process"/>
    <property type="evidence" value="ECO:0007669"/>
    <property type="project" value="TreeGrafter"/>
</dbReference>
<comment type="similarity">
    <text evidence="1 8">Belongs to the mannose-6-phosphate isomerase type 2 family.</text>
</comment>
<sequence length="495" mass="53598">MRGRIRPLIMCGGAGTRLWPASRDTMPKQFIPLLGNRSSFQETVLRVQEAEFADRPLIVASEAYRFIIERQLGEIDAVADLLLEPARRDSAPAVMAGTLAIAEDGLDTPVLVLAADHHIADAPAFSDAVRSGLAAAEGGWLVTFGITPVRDATEYGYVEPGARALGQALRVRRFVEKPDEATAGRLVRQGCLWNSGNFLFCAGSLIEECERFAPATLAAIREAVSDSQIVAGARVLAAEPFGRAEATSLDYAVMERTDRAAVVPVACGWSDIGNWDALWSLSDRDGDGNAPRGDVALHNASNCLVWTNGQLTSLLGVNDLVVVADRDAILIADRRRSADVKQVVQWMKRNGRAEASAHAQVHRPWGCYESIDQGERYQVKRIVVHPGGRLSLQKHRFRAEHWVVVSGQAHVTVGDAVSVLGPNQHAHIPLGAVHRLENFGNAPLVLIEVQTGSYLGEDDIVRLEDVYHREAVPRPAETHPDPIPAPPLAASPAAL</sequence>
<evidence type="ECO:0000256" key="1">
    <source>
        <dbReference type="ARBA" id="ARBA00006115"/>
    </source>
</evidence>
<evidence type="ECO:0000256" key="4">
    <source>
        <dbReference type="ARBA" id="ARBA00022695"/>
    </source>
</evidence>
<dbReference type="FunFam" id="2.60.120.10:FF:000032">
    <property type="entry name" value="Mannose-1-phosphate guanylyltransferase/mannose-6-phosphate isomerase"/>
    <property type="match status" value="1"/>
</dbReference>
<comment type="catalytic activity">
    <reaction evidence="7">
        <text>alpha-D-mannose 1-phosphate + GTP + H(+) = GDP-alpha-D-mannose + diphosphate</text>
        <dbReference type="Rhea" id="RHEA:15229"/>
        <dbReference type="ChEBI" id="CHEBI:15378"/>
        <dbReference type="ChEBI" id="CHEBI:33019"/>
        <dbReference type="ChEBI" id="CHEBI:37565"/>
        <dbReference type="ChEBI" id="CHEBI:57527"/>
        <dbReference type="ChEBI" id="CHEBI:58409"/>
        <dbReference type="EC" id="2.7.7.13"/>
    </reaction>
</comment>
<feature type="domain" description="Nucleotidyl transferase" evidence="10">
    <location>
        <begin position="7"/>
        <end position="284"/>
    </location>
</feature>
<dbReference type="EC" id="2.7.7.13" evidence="2"/>
<evidence type="ECO:0000313" key="14">
    <source>
        <dbReference type="Proteomes" id="UP000564885"/>
    </source>
</evidence>
<comment type="caution">
    <text evidence="13">The sequence shown here is derived from an EMBL/GenBank/DDBJ whole genome shotgun (WGS) entry which is preliminary data.</text>
</comment>
<dbReference type="Pfam" id="PF22640">
    <property type="entry name" value="ManC_GMP_beta-helix"/>
    <property type="match status" value="1"/>
</dbReference>
<dbReference type="PANTHER" id="PTHR46390">
    <property type="entry name" value="MANNOSE-1-PHOSPHATE GUANYLYLTRANSFERASE"/>
    <property type="match status" value="1"/>
</dbReference>
<evidence type="ECO:0000256" key="2">
    <source>
        <dbReference type="ARBA" id="ARBA00012387"/>
    </source>
</evidence>
<dbReference type="GO" id="GO:0005525">
    <property type="term" value="F:GTP binding"/>
    <property type="evidence" value="ECO:0007669"/>
    <property type="project" value="UniProtKB-KW"/>
</dbReference>
<evidence type="ECO:0000259" key="12">
    <source>
        <dbReference type="Pfam" id="PF22640"/>
    </source>
</evidence>
<dbReference type="InterPro" id="IPR029044">
    <property type="entry name" value="Nucleotide-diphossugar_trans"/>
</dbReference>
<dbReference type="InterPro" id="IPR049577">
    <property type="entry name" value="GMPP_N"/>
</dbReference>
<evidence type="ECO:0000256" key="9">
    <source>
        <dbReference type="SAM" id="MobiDB-lite"/>
    </source>
</evidence>
<keyword evidence="4 13" id="KW-0548">Nucleotidyltransferase</keyword>
<dbReference type="InterPro" id="IPR006375">
    <property type="entry name" value="Man1P_GuaTrfase/Man6P_Isoase"/>
</dbReference>
<keyword evidence="14" id="KW-1185">Reference proteome</keyword>
<dbReference type="Gene3D" id="3.90.550.10">
    <property type="entry name" value="Spore Coat Polysaccharide Biosynthesis Protein SpsA, Chain A"/>
    <property type="match status" value="1"/>
</dbReference>
<dbReference type="CDD" id="cd02509">
    <property type="entry name" value="GDP-M1P_Guanylyltransferase"/>
    <property type="match status" value="1"/>
</dbReference>
<keyword evidence="6" id="KW-0342">GTP-binding</keyword>
<keyword evidence="13" id="KW-0413">Isomerase</keyword>
<dbReference type="NCBIfam" id="TIGR01479">
    <property type="entry name" value="GMP_PMI"/>
    <property type="match status" value="1"/>
</dbReference>
<evidence type="ECO:0000256" key="3">
    <source>
        <dbReference type="ARBA" id="ARBA00022679"/>
    </source>
</evidence>
<dbReference type="Proteomes" id="UP000564885">
    <property type="component" value="Unassembled WGS sequence"/>
</dbReference>
<accession>A0A849ICW8</accession>
<dbReference type="Pfam" id="PF00483">
    <property type="entry name" value="NTP_transferase"/>
    <property type="match status" value="1"/>
</dbReference>
<protein>
    <recommendedName>
        <fullName evidence="2">mannose-1-phosphate guanylyltransferase</fullName>
        <ecNumber evidence="2">2.7.7.13</ecNumber>
    </recommendedName>
</protein>
<evidence type="ECO:0000259" key="11">
    <source>
        <dbReference type="Pfam" id="PF01050"/>
    </source>
</evidence>
<dbReference type="SUPFAM" id="SSF51182">
    <property type="entry name" value="RmlC-like cupins"/>
    <property type="match status" value="1"/>
</dbReference>
<evidence type="ECO:0000313" key="13">
    <source>
        <dbReference type="EMBL" id="NNM74085.1"/>
    </source>
</evidence>
<evidence type="ECO:0000256" key="6">
    <source>
        <dbReference type="ARBA" id="ARBA00023134"/>
    </source>
</evidence>
<reference evidence="13 14" key="1">
    <citation type="submission" date="2020-04" db="EMBL/GenBank/DDBJ databases">
        <title>Enterovirga sp. isolate from soil.</title>
        <authorList>
            <person name="Chea S."/>
            <person name="Kim D.-U."/>
        </authorList>
    </citation>
    <scope>NUCLEOTIDE SEQUENCE [LARGE SCALE GENOMIC DNA]</scope>
    <source>
        <strain evidence="13 14">DB1703</strain>
    </source>
</reference>
<gene>
    <name evidence="13" type="ORF">HJG44_17050</name>
</gene>
<dbReference type="EMBL" id="JABEPP010000004">
    <property type="protein sequence ID" value="NNM74085.1"/>
    <property type="molecule type" value="Genomic_DNA"/>
</dbReference>